<gene>
    <name evidence="3" type="ORF">S01H4_21610</name>
</gene>
<comment type="caution">
    <text evidence="3">The sequence shown here is derived from an EMBL/GenBank/DDBJ whole genome shotgun (WGS) entry which is preliminary data.</text>
</comment>
<dbReference type="InterPro" id="IPR008927">
    <property type="entry name" value="6-PGluconate_DH-like_C_sf"/>
</dbReference>
<dbReference type="Gene3D" id="3.40.50.720">
    <property type="entry name" value="NAD(P)-binding Rossmann-like Domain"/>
    <property type="match status" value="1"/>
</dbReference>
<dbReference type="InterPro" id="IPR046825">
    <property type="entry name" value="PDH_C"/>
</dbReference>
<dbReference type="Pfam" id="PF02153">
    <property type="entry name" value="PDH_N"/>
    <property type="match status" value="1"/>
</dbReference>
<evidence type="ECO:0000313" key="3">
    <source>
        <dbReference type="EMBL" id="GAG81190.1"/>
    </source>
</evidence>
<dbReference type="PROSITE" id="PS51176">
    <property type="entry name" value="PDH_ADH"/>
    <property type="match status" value="1"/>
</dbReference>
<dbReference type="PANTHER" id="PTHR21363:SF0">
    <property type="entry name" value="PREPHENATE DEHYDROGENASE [NADP(+)]"/>
    <property type="match status" value="1"/>
</dbReference>
<dbReference type="GO" id="GO:0004665">
    <property type="term" value="F:prephenate dehydrogenase (NADP+) activity"/>
    <property type="evidence" value="ECO:0007669"/>
    <property type="project" value="InterPro"/>
</dbReference>
<reference evidence="3" key="1">
    <citation type="journal article" date="2014" name="Front. Microbiol.">
        <title>High frequency of phylogenetically diverse reductive dehalogenase-homologous genes in deep subseafloor sedimentary metagenomes.</title>
        <authorList>
            <person name="Kawai M."/>
            <person name="Futagami T."/>
            <person name="Toyoda A."/>
            <person name="Takaki Y."/>
            <person name="Nishi S."/>
            <person name="Hori S."/>
            <person name="Arai W."/>
            <person name="Tsubouchi T."/>
            <person name="Morono Y."/>
            <person name="Uchiyama I."/>
            <person name="Ito T."/>
            <person name="Fujiyama A."/>
            <person name="Inagaki F."/>
            <person name="Takami H."/>
        </authorList>
    </citation>
    <scope>NUCLEOTIDE SEQUENCE</scope>
    <source>
        <strain evidence="3">Expedition CK06-06</strain>
    </source>
</reference>
<dbReference type="NCBIfam" id="NF006409">
    <property type="entry name" value="PRK08655.1-3"/>
    <property type="match status" value="1"/>
</dbReference>
<organism evidence="3">
    <name type="scientific">marine sediment metagenome</name>
    <dbReference type="NCBI Taxonomy" id="412755"/>
    <lineage>
        <taxon>unclassified sequences</taxon>
        <taxon>metagenomes</taxon>
        <taxon>ecological metagenomes</taxon>
    </lineage>
</organism>
<dbReference type="PANTHER" id="PTHR21363">
    <property type="entry name" value="PREPHENATE DEHYDROGENASE"/>
    <property type="match status" value="1"/>
</dbReference>
<dbReference type="InterPro" id="IPR046826">
    <property type="entry name" value="PDH_N"/>
</dbReference>
<feature type="domain" description="Prephenate/arogenate dehydrogenase" evidence="2">
    <location>
        <begin position="1"/>
        <end position="279"/>
    </location>
</feature>
<dbReference type="SUPFAM" id="SSF48179">
    <property type="entry name" value="6-phosphogluconate dehydrogenase C-terminal domain-like"/>
    <property type="match status" value="1"/>
</dbReference>
<dbReference type="EMBL" id="BART01009803">
    <property type="protein sequence ID" value="GAG81190.1"/>
    <property type="molecule type" value="Genomic_DNA"/>
</dbReference>
<sequence length="289" mass="32454">MKIAIIGGSGKMGRWFANFLLKDGYEVVITGRNERKLLEAKRQLGVEVATNVEAAKQAEVIIISVPVDNFEEVVEQICPYTHPEQVIIDITSIKAFPVEIMHKHIKTGLVLGAHPMFGPGARGIANQSFVLTPTNEEETALAQKIREYLETRGARVTLMSPDEHDEMMAVILGLSHFIAIVSADTLLSFDKLKQMRAIGGSTFKLLLTLAEGVISEDPEFYTSLQMNLPNIAEIEKLFQRRAKTWADLVENKEKEKFAQRMNALKNRLYQVNPDFGKAYEDMYKLVEGL</sequence>
<proteinExistence type="predicted"/>
<protein>
    <recommendedName>
        <fullName evidence="2">Prephenate/arogenate dehydrogenase domain-containing protein</fullName>
    </recommendedName>
</protein>
<dbReference type="InterPro" id="IPR036291">
    <property type="entry name" value="NAD(P)-bd_dom_sf"/>
</dbReference>
<name>X1AF34_9ZZZZ</name>
<dbReference type="InterPro" id="IPR003099">
    <property type="entry name" value="Prephen_DH"/>
</dbReference>
<dbReference type="Pfam" id="PF20463">
    <property type="entry name" value="PDH_C"/>
    <property type="match status" value="1"/>
</dbReference>
<dbReference type="InterPro" id="IPR050812">
    <property type="entry name" value="Preph/Arog_dehydrog"/>
</dbReference>
<dbReference type="AlphaFoldDB" id="X1AF34"/>
<dbReference type="GO" id="GO:0008977">
    <property type="term" value="F:prephenate dehydrogenase (NAD+) activity"/>
    <property type="evidence" value="ECO:0007669"/>
    <property type="project" value="InterPro"/>
</dbReference>
<keyword evidence="1" id="KW-0560">Oxidoreductase</keyword>
<dbReference type="Gene3D" id="1.10.3660.10">
    <property type="entry name" value="6-phosphogluconate dehydrogenase C-terminal like domain"/>
    <property type="match status" value="1"/>
</dbReference>
<evidence type="ECO:0000256" key="1">
    <source>
        <dbReference type="ARBA" id="ARBA00023002"/>
    </source>
</evidence>
<accession>X1AF34</accession>
<dbReference type="GO" id="GO:0006571">
    <property type="term" value="P:tyrosine biosynthetic process"/>
    <property type="evidence" value="ECO:0007669"/>
    <property type="project" value="InterPro"/>
</dbReference>
<dbReference type="GO" id="GO:0070403">
    <property type="term" value="F:NAD+ binding"/>
    <property type="evidence" value="ECO:0007669"/>
    <property type="project" value="InterPro"/>
</dbReference>
<evidence type="ECO:0000259" key="2">
    <source>
        <dbReference type="PROSITE" id="PS51176"/>
    </source>
</evidence>
<dbReference type="SUPFAM" id="SSF51735">
    <property type="entry name" value="NAD(P)-binding Rossmann-fold domains"/>
    <property type="match status" value="1"/>
</dbReference>